<protein>
    <submittedName>
        <fullName evidence="3">AMP-binding protein</fullName>
    </submittedName>
</protein>
<dbReference type="PANTHER" id="PTHR43767:SF1">
    <property type="entry name" value="NONRIBOSOMAL PEPTIDE SYNTHASE PES1 (EUROFUNG)-RELATED"/>
    <property type="match status" value="1"/>
</dbReference>
<dbReference type="InterPro" id="IPR050237">
    <property type="entry name" value="ATP-dep_AMP-bd_enzyme"/>
</dbReference>
<dbReference type="Gene3D" id="3.40.50.12780">
    <property type="entry name" value="N-terminal domain of ligase-like"/>
    <property type="match status" value="1"/>
</dbReference>
<dbReference type="InterPro" id="IPR000873">
    <property type="entry name" value="AMP-dep_synth/lig_dom"/>
</dbReference>
<accession>A0A6L6WZL6</accession>
<organism evidence="3 4">
    <name type="scientific">Streptomyces typhae</name>
    <dbReference type="NCBI Taxonomy" id="2681492"/>
    <lineage>
        <taxon>Bacteria</taxon>
        <taxon>Bacillati</taxon>
        <taxon>Actinomycetota</taxon>
        <taxon>Actinomycetes</taxon>
        <taxon>Kitasatosporales</taxon>
        <taxon>Streptomycetaceae</taxon>
        <taxon>Streptomyces</taxon>
    </lineage>
</organism>
<keyword evidence="4" id="KW-1185">Reference proteome</keyword>
<dbReference type="Proteomes" id="UP000483802">
    <property type="component" value="Unassembled WGS sequence"/>
</dbReference>
<evidence type="ECO:0000313" key="3">
    <source>
        <dbReference type="EMBL" id="MVO86917.1"/>
    </source>
</evidence>
<comment type="caution">
    <text evidence="3">The sequence shown here is derived from an EMBL/GenBank/DDBJ whole genome shotgun (WGS) entry which is preliminary data.</text>
</comment>
<feature type="compositionally biased region" description="Basic and acidic residues" evidence="1">
    <location>
        <begin position="196"/>
        <end position="214"/>
    </location>
</feature>
<feature type="compositionally biased region" description="Acidic residues" evidence="1">
    <location>
        <begin position="116"/>
        <end position="135"/>
    </location>
</feature>
<feature type="region of interest" description="Disordered" evidence="1">
    <location>
        <begin position="180"/>
        <end position="215"/>
    </location>
</feature>
<evidence type="ECO:0000256" key="1">
    <source>
        <dbReference type="SAM" id="MobiDB-lite"/>
    </source>
</evidence>
<dbReference type="PANTHER" id="PTHR43767">
    <property type="entry name" value="LONG-CHAIN-FATTY-ACID--COA LIGASE"/>
    <property type="match status" value="1"/>
</dbReference>
<name>A0A6L6WZL6_9ACTN</name>
<gene>
    <name evidence="3" type="ORF">GPA10_19670</name>
</gene>
<dbReference type="SUPFAM" id="SSF56801">
    <property type="entry name" value="Acetyl-CoA synthetase-like"/>
    <property type="match status" value="1"/>
</dbReference>
<evidence type="ECO:0000313" key="4">
    <source>
        <dbReference type="Proteomes" id="UP000483802"/>
    </source>
</evidence>
<feature type="domain" description="AMP-dependent synthetase/ligase" evidence="2">
    <location>
        <begin position="16"/>
        <end position="411"/>
    </location>
</feature>
<feature type="region of interest" description="Disordered" evidence="1">
    <location>
        <begin position="113"/>
        <end position="162"/>
    </location>
</feature>
<dbReference type="EMBL" id="WPNZ01000010">
    <property type="protein sequence ID" value="MVO86917.1"/>
    <property type="molecule type" value="Genomic_DNA"/>
</dbReference>
<sequence length="449" mass="47548">MVGPGSMTGLLIDEVFRSAAEAHPHRPAVVCGSRALGFAELDAAADRAAGCLRARGVRRGDRVVCLTGDLFAALPLFAGAARAGAVFVPLDPRGKGTATTAVVRAAAPRLVVTDEPWAEQEQEPEPEPELEEEPWTEPRPGSEPQPKPGTGAGARRARSATTAGAQHLVLQEFLQRQEILVPEQGTPPVGEPPGRPPHERRQPPGRTPADESDPHLILFTGTPGPADTPLPRGIVLSHRASALRTHPGCRPEPPGTLVCAFPPGHPAAWTAVLRQWQTRGTVVLPARPGPAAVCAAVREHRAARLTGPPDVWWAVLDTAPHQLAPLRLAVVEAQDPYDTPSQLLEAIRTATPAALVRAVLGAPETGDIAALDHADVRARPGSFGSPAPGVGVRVVDGELWVRGPSLFDGYLGDARATDAVLRDGWFRTGRTARRDADGYLYPARKEGEE</sequence>
<dbReference type="Pfam" id="PF00501">
    <property type="entry name" value="AMP-binding"/>
    <property type="match status" value="1"/>
</dbReference>
<reference evidence="3 4" key="1">
    <citation type="submission" date="2019-11" db="EMBL/GenBank/DDBJ databases">
        <title>Streptomyces typhae sp. nov., a novel endophytic actinomycete isolated from the root of cattail pollen (Typha angustifolia L.).</title>
        <authorList>
            <person name="Peng C."/>
        </authorList>
    </citation>
    <scope>NUCLEOTIDE SEQUENCE [LARGE SCALE GENOMIC DNA]</scope>
    <source>
        <strain evidence="4">p1417</strain>
    </source>
</reference>
<dbReference type="AlphaFoldDB" id="A0A6L6WZL6"/>
<evidence type="ECO:0000259" key="2">
    <source>
        <dbReference type="Pfam" id="PF00501"/>
    </source>
</evidence>
<proteinExistence type="predicted"/>
<dbReference type="InterPro" id="IPR042099">
    <property type="entry name" value="ANL_N_sf"/>
</dbReference>